<keyword evidence="1" id="KW-0472">Membrane</keyword>
<evidence type="ECO:0000256" key="1">
    <source>
        <dbReference type="SAM" id="Phobius"/>
    </source>
</evidence>
<sequence length="100" mass="11567">MTVNNVMEMHTPCTKSNIWFLMHDGSDHHRFNHLTARLAHRLISLFSTHHIAKLFVLLQPESSPLHIFISVNLQFFGFRVIGCVLLSILTPFYRLLCSCC</sequence>
<evidence type="ECO:0000313" key="3">
    <source>
        <dbReference type="Proteomes" id="UP000326198"/>
    </source>
</evidence>
<name>A0A5N7ATR5_9EURO</name>
<protein>
    <submittedName>
        <fullName evidence="2">Uncharacterized protein</fullName>
    </submittedName>
</protein>
<organism evidence="2 3">
    <name type="scientific">Aspergillus bertholletiae</name>
    <dbReference type="NCBI Taxonomy" id="1226010"/>
    <lineage>
        <taxon>Eukaryota</taxon>
        <taxon>Fungi</taxon>
        <taxon>Dikarya</taxon>
        <taxon>Ascomycota</taxon>
        <taxon>Pezizomycotina</taxon>
        <taxon>Eurotiomycetes</taxon>
        <taxon>Eurotiomycetidae</taxon>
        <taxon>Eurotiales</taxon>
        <taxon>Aspergillaceae</taxon>
        <taxon>Aspergillus</taxon>
        <taxon>Aspergillus subgen. Circumdati</taxon>
    </lineage>
</organism>
<dbReference type="AlphaFoldDB" id="A0A5N7ATR5"/>
<feature type="transmembrane region" description="Helical" evidence="1">
    <location>
        <begin position="38"/>
        <end position="56"/>
    </location>
</feature>
<reference evidence="2 3" key="1">
    <citation type="submission" date="2019-04" db="EMBL/GenBank/DDBJ databases">
        <title>Friends and foes A comparative genomics studyof 23 Aspergillus species from section Flavi.</title>
        <authorList>
            <consortium name="DOE Joint Genome Institute"/>
            <person name="Kjaerbolling I."/>
            <person name="Vesth T."/>
            <person name="Frisvad J.C."/>
            <person name="Nybo J.L."/>
            <person name="Theobald S."/>
            <person name="Kildgaard S."/>
            <person name="Isbrandt T."/>
            <person name="Kuo A."/>
            <person name="Sato A."/>
            <person name="Lyhne E.K."/>
            <person name="Kogle M.E."/>
            <person name="Wiebenga A."/>
            <person name="Kun R.S."/>
            <person name="Lubbers R.J."/>
            <person name="Makela M.R."/>
            <person name="Barry K."/>
            <person name="Chovatia M."/>
            <person name="Clum A."/>
            <person name="Daum C."/>
            <person name="Haridas S."/>
            <person name="He G."/>
            <person name="LaButti K."/>
            <person name="Lipzen A."/>
            <person name="Mondo S."/>
            <person name="Riley R."/>
            <person name="Salamov A."/>
            <person name="Simmons B.A."/>
            <person name="Magnuson J.K."/>
            <person name="Henrissat B."/>
            <person name="Mortensen U.H."/>
            <person name="Larsen T.O."/>
            <person name="Devries R.P."/>
            <person name="Grigoriev I.V."/>
            <person name="Machida M."/>
            <person name="Baker S.E."/>
            <person name="Andersen M.R."/>
        </authorList>
    </citation>
    <scope>NUCLEOTIDE SEQUENCE [LARGE SCALE GENOMIC DNA]</scope>
    <source>
        <strain evidence="2 3">IBT 29228</strain>
    </source>
</reference>
<keyword evidence="1" id="KW-0812">Transmembrane</keyword>
<keyword evidence="3" id="KW-1185">Reference proteome</keyword>
<evidence type="ECO:0000313" key="2">
    <source>
        <dbReference type="EMBL" id="KAE8372180.1"/>
    </source>
</evidence>
<dbReference type="Proteomes" id="UP000326198">
    <property type="component" value="Unassembled WGS sequence"/>
</dbReference>
<accession>A0A5N7ATR5</accession>
<feature type="transmembrane region" description="Helical" evidence="1">
    <location>
        <begin position="76"/>
        <end position="96"/>
    </location>
</feature>
<keyword evidence="1" id="KW-1133">Transmembrane helix</keyword>
<proteinExistence type="predicted"/>
<dbReference type="EMBL" id="ML736372">
    <property type="protein sequence ID" value="KAE8372180.1"/>
    <property type="molecule type" value="Genomic_DNA"/>
</dbReference>
<gene>
    <name evidence="2" type="ORF">BDV26DRAFT_107114</name>
</gene>